<evidence type="ECO:0000256" key="5">
    <source>
        <dbReference type="ARBA" id="ARBA00022679"/>
    </source>
</evidence>
<dbReference type="OrthoDB" id="2274644at2759"/>
<dbReference type="CDD" id="cd05402">
    <property type="entry name" value="NT_PAP_TUTase"/>
    <property type="match status" value="1"/>
</dbReference>
<dbReference type="AlphaFoldDB" id="A0A3M7CVK0"/>
<dbReference type="InterPro" id="IPR043519">
    <property type="entry name" value="NT_sf"/>
</dbReference>
<accession>A0A3M7CVK0</accession>
<evidence type="ECO:0000256" key="1">
    <source>
        <dbReference type="ARBA" id="ARBA00001936"/>
    </source>
</evidence>
<feature type="compositionally biased region" description="Polar residues" evidence="8">
    <location>
        <begin position="838"/>
        <end position="847"/>
    </location>
</feature>
<feature type="compositionally biased region" description="Low complexity" evidence="8">
    <location>
        <begin position="1076"/>
        <end position="1086"/>
    </location>
</feature>
<dbReference type="EC" id="2.7.7.19" evidence="4"/>
<dbReference type="VEuPathDB" id="FungiDB:BTJ68_00570"/>
<evidence type="ECO:0000259" key="9">
    <source>
        <dbReference type="Pfam" id="PF03828"/>
    </source>
</evidence>
<evidence type="ECO:0000256" key="6">
    <source>
        <dbReference type="ARBA" id="ARBA00022723"/>
    </source>
</evidence>
<dbReference type="PANTHER" id="PTHR12271:SF113">
    <property type="entry name" value="POLY(A) RNA POLYMERASE CID11"/>
    <property type="match status" value="1"/>
</dbReference>
<keyword evidence="7" id="KW-0460">Magnesium</keyword>
<dbReference type="EMBL" id="QWIP01000720">
    <property type="protein sequence ID" value="RMY56023.1"/>
    <property type="molecule type" value="Genomic_DNA"/>
</dbReference>
<evidence type="ECO:0000256" key="8">
    <source>
        <dbReference type="SAM" id="MobiDB-lite"/>
    </source>
</evidence>
<feature type="region of interest" description="Disordered" evidence="8">
    <location>
        <begin position="804"/>
        <end position="933"/>
    </location>
</feature>
<feature type="compositionally biased region" description="Polar residues" evidence="8">
    <location>
        <begin position="662"/>
        <end position="679"/>
    </location>
</feature>
<feature type="domain" description="Poly(A) RNA polymerase mitochondrial-like central palm" evidence="10">
    <location>
        <begin position="137"/>
        <end position="289"/>
    </location>
</feature>
<protein>
    <recommendedName>
        <fullName evidence="4">polynucleotide adenylyltransferase</fullName>
        <ecNumber evidence="4">2.7.7.19</ecNumber>
    </recommendedName>
</protein>
<feature type="compositionally biased region" description="Polar residues" evidence="8">
    <location>
        <begin position="1049"/>
        <end position="1065"/>
    </location>
</feature>
<comment type="similarity">
    <text evidence="3">Belongs to the DNA polymerase type-B-like family.</text>
</comment>
<dbReference type="Pfam" id="PF22600">
    <property type="entry name" value="MTPAP-like_central"/>
    <property type="match status" value="1"/>
</dbReference>
<gene>
    <name evidence="11" type="ORF">D0863_13121</name>
</gene>
<dbReference type="GO" id="GO:0031123">
    <property type="term" value="P:RNA 3'-end processing"/>
    <property type="evidence" value="ECO:0007669"/>
    <property type="project" value="TreeGrafter"/>
</dbReference>
<feature type="domain" description="PAP-associated" evidence="9">
    <location>
        <begin position="378"/>
        <end position="438"/>
    </location>
</feature>
<keyword evidence="5" id="KW-0808">Transferase</keyword>
<keyword evidence="6" id="KW-0479">Metal-binding</keyword>
<feature type="compositionally biased region" description="Basic and acidic residues" evidence="8">
    <location>
        <begin position="113"/>
        <end position="124"/>
    </location>
</feature>
<feature type="compositionally biased region" description="Basic and acidic residues" evidence="8">
    <location>
        <begin position="130"/>
        <end position="141"/>
    </location>
</feature>
<feature type="region of interest" description="Disordered" evidence="8">
    <location>
        <begin position="692"/>
        <end position="717"/>
    </location>
</feature>
<feature type="compositionally biased region" description="Basic and acidic residues" evidence="8">
    <location>
        <begin position="848"/>
        <end position="863"/>
    </location>
</feature>
<feature type="compositionally biased region" description="Basic and acidic residues" evidence="8">
    <location>
        <begin position="1037"/>
        <end position="1046"/>
    </location>
</feature>
<feature type="region of interest" description="Disordered" evidence="8">
    <location>
        <begin position="592"/>
        <end position="679"/>
    </location>
</feature>
<organism evidence="11 12">
    <name type="scientific">Hortaea werneckii</name>
    <name type="common">Black yeast</name>
    <name type="synonym">Cladosporium werneckii</name>
    <dbReference type="NCBI Taxonomy" id="91943"/>
    <lineage>
        <taxon>Eukaryota</taxon>
        <taxon>Fungi</taxon>
        <taxon>Dikarya</taxon>
        <taxon>Ascomycota</taxon>
        <taxon>Pezizomycotina</taxon>
        <taxon>Dothideomycetes</taxon>
        <taxon>Dothideomycetidae</taxon>
        <taxon>Mycosphaerellales</taxon>
        <taxon>Teratosphaeriaceae</taxon>
        <taxon>Hortaea</taxon>
    </lineage>
</organism>
<dbReference type="PANTHER" id="PTHR12271">
    <property type="entry name" value="POLY A POLYMERASE CID PAP -RELATED"/>
    <property type="match status" value="1"/>
</dbReference>
<feature type="region of interest" description="Disordered" evidence="8">
    <location>
        <begin position="479"/>
        <end position="564"/>
    </location>
</feature>
<dbReference type="Gene3D" id="3.30.460.10">
    <property type="entry name" value="Beta Polymerase, domain 2"/>
    <property type="match status" value="1"/>
</dbReference>
<dbReference type="SUPFAM" id="SSF81631">
    <property type="entry name" value="PAP/OAS1 substrate-binding domain"/>
    <property type="match status" value="1"/>
</dbReference>
<evidence type="ECO:0000256" key="2">
    <source>
        <dbReference type="ARBA" id="ARBA00001946"/>
    </source>
</evidence>
<dbReference type="Pfam" id="PF03828">
    <property type="entry name" value="PAP_assoc"/>
    <property type="match status" value="1"/>
</dbReference>
<dbReference type="Proteomes" id="UP000269276">
    <property type="component" value="Unassembled WGS sequence"/>
</dbReference>
<dbReference type="GO" id="GO:1990817">
    <property type="term" value="F:poly(A) RNA polymerase activity"/>
    <property type="evidence" value="ECO:0007669"/>
    <property type="project" value="UniProtKB-EC"/>
</dbReference>
<dbReference type="InterPro" id="IPR002058">
    <property type="entry name" value="PAP_assoc"/>
</dbReference>
<comment type="cofactor">
    <cofactor evidence="2">
        <name>Mg(2+)</name>
        <dbReference type="ChEBI" id="CHEBI:18420"/>
    </cofactor>
</comment>
<comment type="cofactor">
    <cofactor evidence="1">
        <name>Mn(2+)</name>
        <dbReference type="ChEBI" id="CHEBI:29035"/>
    </cofactor>
</comment>
<evidence type="ECO:0000259" key="10">
    <source>
        <dbReference type="Pfam" id="PF22600"/>
    </source>
</evidence>
<evidence type="ECO:0000313" key="11">
    <source>
        <dbReference type="EMBL" id="RMY56023.1"/>
    </source>
</evidence>
<reference evidence="11 12" key="1">
    <citation type="journal article" date="2018" name="BMC Genomics">
        <title>Genomic evidence for intraspecific hybridization in a clonal and extremely halotolerant yeast.</title>
        <authorList>
            <person name="Gostincar C."/>
            <person name="Stajich J.E."/>
            <person name="Zupancic J."/>
            <person name="Zalar P."/>
            <person name="Gunde-Cimerman N."/>
        </authorList>
    </citation>
    <scope>NUCLEOTIDE SEQUENCE [LARGE SCALE GENOMIC DNA]</scope>
    <source>
        <strain evidence="11 12">EXF-2682</strain>
    </source>
</reference>
<dbReference type="InterPro" id="IPR054708">
    <property type="entry name" value="MTPAP-like_central"/>
</dbReference>
<evidence type="ECO:0000313" key="12">
    <source>
        <dbReference type="Proteomes" id="UP000269276"/>
    </source>
</evidence>
<evidence type="ECO:0000256" key="3">
    <source>
        <dbReference type="ARBA" id="ARBA00008593"/>
    </source>
</evidence>
<evidence type="ECO:0000256" key="7">
    <source>
        <dbReference type="ARBA" id="ARBA00022842"/>
    </source>
</evidence>
<proteinExistence type="inferred from homology"/>
<feature type="compositionally biased region" description="Gly residues" evidence="8">
    <location>
        <begin position="1103"/>
        <end position="1113"/>
    </location>
</feature>
<sequence>MGERETGLMTSKSTSKMAGPSVGQHGGVPQHPHRPPIQSQHSNSVPSTPFQQPRDLHFHSRSPSPHRGLSNQSPRSVVSEAVGQPGPQRGQPVVCKFETGAEFRKRRIPYTEGGEKELEPPQKEPKKHMAPQEEEKLSGDMRELYDRLLPSDESEERRRKLVKKLERIMNDEWPNNDIRVNVFGSSGNLLSSTDSDVDICVTTPLKKLESMHSLAMLLDHRHLLHRMLETLIKMMADQKSDGMQKVVCRASAKVPIVKCWDPELQLACDLNVNNTLALENTRMIKTYIQLDDRVRPLAKIIKYWTKRRILNDAAFGGTISSYTWICMIINFLQRRDPPILPSLQKTEGKRLQSDKSGSSEFADDVESLKGYGDANKESLAQLLFYFFRHYGYEFDYANYVISVKEGRQLSRKEKGWDQHNYWEKEAQKRLCVEEPFTTVRNLGNSADDYSWSGVHSEIRRAFDLLADGQQLEEACEQYEFPPEEKPVFQRPPPKPAPTLRRSASQSGRANHEQGSGRSRKNNNRNQSAQRTGNRRASSGASFGNQRVPLPFQSPPVGHPSSADYLTAKSNLHDQLFQQYQYLQAQQDMLRSQLAQHAQQQQQSRNGLPTASQGEMGSSSHHRNSYGNGISSPRNNDNVPQTAPLLPGYLYHYPARYPPPSPMTQTRSREGTITNPTSPSLAAAVPALRRQVQRGPVPDGSPGSVRSQSQPGRSLPHPLALQQHVHPGYDVSGVIPAPYQTARASQMYGAHPGLQLPFSPLTAVQPQTGSMDSAMPKEYVGYYVGQSPHLGPQQYATAHPMQMPQMTLRDPPFQRPRKVTPDHISVPNGRRGSRSPSPMSNLRKYSSNADDHSHAQHDNEHSSESYEEAEPKSNATPAADIGGPLIVNGSNPAVGHKPPERVHDTSPSDQELPNGLHDYHRSLPLRSSHLGHPTIPEQTEAANAWDKHGQKLTVSPNGTHAINGLPEQFDNPAPNAPLLSPVEELRTPSPTQPHAFDKQESPRTNGLTKAAKVANAKQVDRTAENDVPASSAHNNGTARKELRHERQGSAPVTSSGSNAKTPKTQSPRGPTPPSGAPPANAAANQNPWLQATKKGHKKSKSSSAGGGGGGGNGSHGNSKAPTSSSSSGQPMPANEAERKGG</sequence>
<dbReference type="GO" id="GO:0010605">
    <property type="term" value="P:negative regulation of macromolecule metabolic process"/>
    <property type="evidence" value="ECO:0007669"/>
    <property type="project" value="UniProtKB-ARBA"/>
</dbReference>
<feature type="compositionally biased region" description="Basic and acidic residues" evidence="8">
    <location>
        <begin position="896"/>
        <end position="905"/>
    </location>
</feature>
<feature type="region of interest" description="Disordered" evidence="8">
    <location>
        <begin position="1"/>
        <end position="141"/>
    </location>
</feature>
<feature type="compositionally biased region" description="Low complexity" evidence="8">
    <location>
        <begin position="592"/>
        <end position="604"/>
    </location>
</feature>
<dbReference type="SUPFAM" id="SSF81301">
    <property type="entry name" value="Nucleotidyltransferase"/>
    <property type="match status" value="1"/>
</dbReference>
<name>A0A3M7CVK0_HORWE</name>
<comment type="caution">
    <text evidence="11">The sequence shown here is derived from an EMBL/GenBank/DDBJ whole genome shotgun (WGS) entry which is preliminary data.</text>
</comment>
<feature type="region of interest" description="Disordered" evidence="8">
    <location>
        <begin position="964"/>
        <end position="1140"/>
    </location>
</feature>
<feature type="compositionally biased region" description="Polar residues" evidence="8">
    <location>
        <begin position="605"/>
        <end position="640"/>
    </location>
</feature>
<dbReference type="Gene3D" id="1.10.1410.10">
    <property type="match status" value="1"/>
</dbReference>
<feature type="compositionally biased region" description="Polar residues" evidence="8">
    <location>
        <begin position="37"/>
        <end position="51"/>
    </location>
</feature>
<evidence type="ECO:0000256" key="4">
    <source>
        <dbReference type="ARBA" id="ARBA00012388"/>
    </source>
</evidence>
<dbReference type="GO" id="GO:0046872">
    <property type="term" value="F:metal ion binding"/>
    <property type="evidence" value="ECO:0007669"/>
    <property type="project" value="UniProtKB-KW"/>
</dbReference>
<feature type="compositionally biased region" description="Polar residues" evidence="8">
    <location>
        <begin position="534"/>
        <end position="544"/>
    </location>
</feature>